<evidence type="ECO:0000256" key="1">
    <source>
        <dbReference type="SAM" id="MobiDB-lite"/>
    </source>
</evidence>
<name>A0A285UD01_9HYPH</name>
<feature type="compositionally biased region" description="Basic and acidic residues" evidence="1">
    <location>
        <begin position="10"/>
        <end position="27"/>
    </location>
</feature>
<dbReference type="RefSeq" id="WP_097139131.1">
    <property type="nucleotide sequence ID" value="NZ_OBQD01000006.1"/>
</dbReference>
<dbReference type="EMBL" id="OBQD01000006">
    <property type="protein sequence ID" value="SOC39785.1"/>
    <property type="molecule type" value="Genomic_DNA"/>
</dbReference>
<keyword evidence="4" id="KW-1185">Reference proteome</keyword>
<keyword evidence="2" id="KW-0812">Transmembrane</keyword>
<keyword evidence="2" id="KW-0472">Membrane</keyword>
<organism evidence="3 4">
    <name type="scientific">Rhizobium subbaraonis</name>
    <dbReference type="NCBI Taxonomy" id="908946"/>
    <lineage>
        <taxon>Bacteria</taxon>
        <taxon>Pseudomonadati</taxon>
        <taxon>Pseudomonadota</taxon>
        <taxon>Alphaproteobacteria</taxon>
        <taxon>Hyphomicrobiales</taxon>
        <taxon>Rhizobiaceae</taxon>
        <taxon>Rhizobium/Agrobacterium group</taxon>
        <taxon>Rhizobium</taxon>
    </lineage>
</organism>
<protein>
    <submittedName>
        <fullName evidence="3">Uncharacterized protein</fullName>
    </submittedName>
</protein>
<gene>
    <name evidence="3" type="ORF">SAMN05892877_106192</name>
</gene>
<feature type="region of interest" description="Disordered" evidence="1">
    <location>
        <begin position="1"/>
        <end position="37"/>
    </location>
</feature>
<feature type="compositionally biased region" description="Polar residues" evidence="1">
    <location>
        <begin position="70"/>
        <end position="80"/>
    </location>
</feature>
<sequence>MQDPMQQNRPIREDRPLEDRPLEDRSTIVDARSGGSGAAGWAVAAIVAVLVAGGVFYFTGSGTGDGVDPNANTSSITTQEPAPVTPPTDGQATGTQPAPQPVQPDAAPTTGGNGQ</sequence>
<proteinExistence type="predicted"/>
<dbReference type="OrthoDB" id="8421413at2"/>
<evidence type="ECO:0000313" key="4">
    <source>
        <dbReference type="Proteomes" id="UP000219167"/>
    </source>
</evidence>
<reference evidence="3 4" key="1">
    <citation type="submission" date="2017-08" db="EMBL/GenBank/DDBJ databases">
        <authorList>
            <person name="de Groot N.N."/>
        </authorList>
    </citation>
    <scope>NUCLEOTIDE SEQUENCE [LARGE SCALE GENOMIC DNA]</scope>
    <source>
        <strain evidence="3 4">JC85</strain>
    </source>
</reference>
<feature type="compositionally biased region" description="Low complexity" evidence="1">
    <location>
        <begin position="103"/>
        <end position="115"/>
    </location>
</feature>
<evidence type="ECO:0000256" key="2">
    <source>
        <dbReference type="SAM" id="Phobius"/>
    </source>
</evidence>
<evidence type="ECO:0000313" key="3">
    <source>
        <dbReference type="EMBL" id="SOC39785.1"/>
    </source>
</evidence>
<keyword evidence="2" id="KW-1133">Transmembrane helix</keyword>
<accession>A0A285UD01</accession>
<dbReference type="Proteomes" id="UP000219167">
    <property type="component" value="Unassembled WGS sequence"/>
</dbReference>
<feature type="region of interest" description="Disordered" evidence="1">
    <location>
        <begin position="58"/>
        <end position="115"/>
    </location>
</feature>
<feature type="transmembrane region" description="Helical" evidence="2">
    <location>
        <begin position="38"/>
        <end position="58"/>
    </location>
</feature>
<dbReference type="AlphaFoldDB" id="A0A285UD01"/>